<sequence length="245" mass="28230">MVVRTAYDGYFVNKAAVCFVTALCSAAGCVESVSNVTSSHRSSDRRTSRRYKDDYRRSRSVDRRHRSRRSRSADSSRDRYYRRSVSRSPPRRSSYRKRSPPSSTRCKIRVDSPEPSRCLGVFGLSVFTTEPYLNRIFCSFGTVENTVVIYDAKTRLSRGFGFVYFRTKEEVAVARAHCNGLHIHGRRMGVDYSITEQPHAPPPGVYMGRKNESPTPSPYNHRFGTERSCHRPRSRSWFSSSYYDK</sequence>
<reference evidence="5" key="1">
    <citation type="submission" date="2017-08" db="EMBL/GenBank/DDBJ databases">
        <title>Elucidation of Transformer-2 in Aedes albopictus and its effect on ovarian development.</title>
        <authorList>
            <person name="Li X."/>
            <person name="Jin B."/>
            <person name="Dong Y."/>
            <person name="Tu Z."/>
            <person name="Chen X."/>
            <person name="Gu J."/>
        </authorList>
    </citation>
    <scope>NUCLEOTIDE SEQUENCE</scope>
    <source>
        <tissue evidence="5">Adults</tissue>
    </source>
</reference>
<evidence type="ECO:0000256" key="1">
    <source>
        <dbReference type="ARBA" id="ARBA00022884"/>
    </source>
</evidence>
<feature type="compositionally biased region" description="Basic residues" evidence="3">
    <location>
        <begin position="82"/>
        <end position="99"/>
    </location>
</feature>
<feature type="region of interest" description="Disordered" evidence="3">
    <location>
        <begin position="35"/>
        <end position="109"/>
    </location>
</feature>
<evidence type="ECO:0000256" key="2">
    <source>
        <dbReference type="PROSITE-ProRule" id="PRU00176"/>
    </source>
</evidence>
<proteinExistence type="evidence at transcript level"/>
<dbReference type="VEuPathDB" id="VectorBase:ASTEI04682"/>
<dbReference type="VEuPathDB" id="VectorBase:ASTE014045"/>
<dbReference type="GO" id="GO:0003723">
    <property type="term" value="F:RNA binding"/>
    <property type="evidence" value="ECO:0007669"/>
    <property type="project" value="UniProtKB-UniRule"/>
</dbReference>
<dbReference type="EMBL" id="MF682544">
    <property type="protein sequence ID" value="AWW13919.1"/>
    <property type="molecule type" value="mRNA"/>
</dbReference>
<dbReference type="SUPFAM" id="SSF54928">
    <property type="entry name" value="RNA-binding domain, RBD"/>
    <property type="match status" value="1"/>
</dbReference>
<feature type="region of interest" description="Disordered" evidence="3">
    <location>
        <begin position="206"/>
        <end position="245"/>
    </location>
</feature>
<dbReference type="AlphaFoldDB" id="A0A2Z4HGJ1"/>
<dbReference type="SMART" id="SM00360">
    <property type="entry name" value="RRM"/>
    <property type="match status" value="1"/>
</dbReference>
<feature type="domain" description="RRM" evidence="4">
    <location>
        <begin position="117"/>
        <end position="195"/>
    </location>
</feature>
<dbReference type="Gene3D" id="3.30.70.330">
    <property type="match status" value="1"/>
</dbReference>
<dbReference type="InterPro" id="IPR035979">
    <property type="entry name" value="RBD_domain_sf"/>
</dbReference>
<keyword evidence="1 2" id="KW-0694">RNA-binding</keyword>
<protein>
    <submittedName>
        <fullName evidence="5">Transformer-2 beta.2</fullName>
    </submittedName>
</protein>
<dbReference type="PROSITE" id="PS50102">
    <property type="entry name" value="RRM"/>
    <property type="match status" value="1"/>
</dbReference>
<accession>A0A2Z4HGJ1</accession>
<organism evidence="5">
    <name type="scientific">Anopheles stephensi</name>
    <name type="common">Indo-Pakistan malaria mosquito</name>
    <dbReference type="NCBI Taxonomy" id="30069"/>
    <lineage>
        <taxon>Eukaryota</taxon>
        <taxon>Metazoa</taxon>
        <taxon>Ecdysozoa</taxon>
        <taxon>Arthropoda</taxon>
        <taxon>Hexapoda</taxon>
        <taxon>Insecta</taxon>
        <taxon>Pterygota</taxon>
        <taxon>Neoptera</taxon>
        <taxon>Endopterygota</taxon>
        <taxon>Diptera</taxon>
        <taxon>Nematocera</taxon>
        <taxon>Culicoidea</taxon>
        <taxon>Culicidae</taxon>
        <taxon>Anophelinae</taxon>
        <taxon>Anopheles</taxon>
    </lineage>
</organism>
<feature type="compositionally biased region" description="Polar residues" evidence="3">
    <location>
        <begin position="236"/>
        <end position="245"/>
    </location>
</feature>
<dbReference type="PROSITE" id="PS51257">
    <property type="entry name" value="PROKAR_LIPOPROTEIN"/>
    <property type="match status" value="1"/>
</dbReference>
<evidence type="ECO:0000313" key="5">
    <source>
        <dbReference type="EMBL" id="AWW13919.1"/>
    </source>
</evidence>
<dbReference type="InterPro" id="IPR000504">
    <property type="entry name" value="RRM_dom"/>
</dbReference>
<feature type="compositionally biased region" description="Basic and acidic residues" evidence="3">
    <location>
        <begin position="41"/>
        <end position="61"/>
    </location>
</feature>
<evidence type="ECO:0000256" key="3">
    <source>
        <dbReference type="SAM" id="MobiDB-lite"/>
    </source>
</evidence>
<evidence type="ECO:0000259" key="4">
    <source>
        <dbReference type="PROSITE" id="PS50102"/>
    </source>
</evidence>
<dbReference type="InterPro" id="IPR052462">
    <property type="entry name" value="SLIRP/GR-RBP-like"/>
</dbReference>
<name>A0A2Z4HGJ1_ANOST</name>
<dbReference type="VEuPathDB" id="VectorBase:ASTEI20_034858"/>
<dbReference type="PANTHER" id="PTHR48027">
    <property type="entry name" value="HETEROGENEOUS NUCLEAR RIBONUCLEOPROTEIN 87F-RELATED"/>
    <property type="match status" value="1"/>
</dbReference>
<gene>
    <name evidence="5" type="primary">tra2-beta</name>
</gene>
<dbReference type="InterPro" id="IPR012677">
    <property type="entry name" value="Nucleotide-bd_a/b_plait_sf"/>
</dbReference>
<dbReference type="Pfam" id="PF00076">
    <property type="entry name" value="RRM_1"/>
    <property type="match status" value="1"/>
</dbReference>
<feature type="compositionally biased region" description="Basic and acidic residues" evidence="3">
    <location>
        <begin position="71"/>
        <end position="81"/>
    </location>
</feature>